<dbReference type="RefSeq" id="WP_106302549.1">
    <property type="nucleotide sequence ID" value="NZ_PVWO01000072.1"/>
</dbReference>
<proteinExistence type="predicted"/>
<comment type="caution">
    <text evidence="1">The sequence shown here is derived from an EMBL/GenBank/DDBJ whole genome shotgun (WGS) entry which is preliminary data.</text>
</comment>
<evidence type="ECO:0000313" key="2">
    <source>
        <dbReference type="Proteomes" id="UP000238937"/>
    </source>
</evidence>
<dbReference type="OrthoDB" id="5512035at2"/>
<organism evidence="1 2">
    <name type="scientific">Chamaesiphon polymorphus CCALA 037</name>
    <dbReference type="NCBI Taxonomy" id="2107692"/>
    <lineage>
        <taxon>Bacteria</taxon>
        <taxon>Bacillati</taxon>
        <taxon>Cyanobacteriota</taxon>
        <taxon>Cyanophyceae</taxon>
        <taxon>Gomontiellales</taxon>
        <taxon>Chamaesiphonaceae</taxon>
        <taxon>Chamaesiphon</taxon>
    </lineage>
</organism>
<sequence length="170" mass="19685">MNVLTLDESLLIWTVALESGYIRSSVWVDWAEKQILELDSPPFWLLEVSLANTVEQASILVRKHIKQTHQATWNSIDYNDLYIGFLYLQFERGDLKLAELLMLAGKFADGKNYKIDCSKFFSLFDEIDNSDPIIPSLKERVEELFKPMVKLAKYYRSRLPAIATKGVQFD</sequence>
<dbReference type="Proteomes" id="UP000238937">
    <property type="component" value="Unassembled WGS sequence"/>
</dbReference>
<name>A0A2T1GIK0_9CYAN</name>
<keyword evidence="2" id="KW-1185">Reference proteome</keyword>
<dbReference type="EMBL" id="PVWO01000072">
    <property type="protein sequence ID" value="PSB57532.1"/>
    <property type="molecule type" value="Genomic_DNA"/>
</dbReference>
<gene>
    <name evidence="1" type="ORF">C7B77_08005</name>
</gene>
<evidence type="ECO:0000313" key="1">
    <source>
        <dbReference type="EMBL" id="PSB57532.1"/>
    </source>
</evidence>
<accession>A0A2T1GIK0</accession>
<reference evidence="1 2" key="1">
    <citation type="submission" date="2018-03" db="EMBL/GenBank/DDBJ databases">
        <title>The ancient ancestry and fast evolution of plastids.</title>
        <authorList>
            <person name="Moore K.R."/>
            <person name="Magnabosco C."/>
            <person name="Momper L."/>
            <person name="Gold D.A."/>
            <person name="Bosak T."/>
            <person name="Fournier G.P."/>
        </authorList>
    </citation>
    <scope>NUCLEOTIDE SEQUENCE [LARGE SCALE GENOMIC DNA]</scope>
    <source>
        <strain evidence="1 2">CCALA 037</strain>
    </source>
</reference>
<dbReference type="AlphaFoldDB" id="A0A2T1GIK0"/>
<protein>
    <submittedName>
        <fullName evidence="1">Uncharacterized protein</fullName>
    </submittedName>
</protein>